<name>A0AC58K3B2_CASCN</name>
<keyword evidence="1" id="KW-1185">Reference proteome</keyword>
<evidence type="ECO:0000313" key="1">
    <source>
        <dbReference type="Proteomes" id="UP001732720"/>
    </source>
</evidence>
<evidence type="ECO:0000313" key="2">
    <source>
        <dbReference type="RefSeq" id="XP_073899330.1"/>
    </source>
</evidence>
<sequence length="109" mass="12836">MRSKRINLEGNTHAQEINRLMGQTPAASFNMKKNRCSEINQFSMRTWTRTEMMKLAPVYPRIQGLQRKDSPLFCLMIIFHLMPKSFRRSNNSSSRQLDFCLVFFENQAS</sequence>
<dbReference type="RefSeq" id="XP_073899330.1">
    <property type="nucleotide sequence ID" value="XM_074043229.1"/>
</dbReference>
<organism evidence="1 2">
    <name type="scientific">Castor canadensis</name>
    <name type="common">American beaver</name>
    <dbReference type="NCBI Taxonomy" id="51338"/>
    <lineage>
        <taxon>Eukaryota</taxon>
        <taxon>Metazoa</taxon>
        <taxon>Chordata</taxon>
        <taxon>Craniata</taxon>
        <taxon>Vertebrata</taxon>
        <taxon>Euteleostomi</taxon>
        <taxon>Mammalia</taxon>
        <taxon>Eutheria</taxon>
        <taxon>Euarchontoglires</taxon>
        <taxon>Glires</taxon>
        <taxon>Rodentia</taxon>
        <taxon>Castorimorpha</taxon>
        <taxon>Castoridae</taxon>
        <taxon>Castor</taxon>
    </lineage>
</organism>
<protein>
    <submittedName>
        <fullName evidence="2">Uncharacterized protein isoform X3</fullName>
    </submittedName>
</protein>
<dbReference type="Proteomes" id="UP001732720">
    <property type="component" value="Chromosome 1"/>
</dbReference>
<gene>
    <name evidence="2" type="primary">LOC141411449</name>
</gene>
<reference evidence="2" key="1">
    <citation type="submission" date="2025-08" db="UniProtKB">
        <authorList>
            <consortium name="RefSeq"/>
        </authorList>
    </citation>
    <scope>IDENTIFICATION</scope>
</reference>
<accession>A0AC58K3B2</accession>
<proteinExistence type="predicted"/>